<dbReference type="PROSITE" id="PS51585">
    <property type="entry name" value="SAM_MT_TPMT"/>
    <property type="match status" value="1"/>
</dbReference>
<evidence type="ECO:0000313" key="6">
    <source>
        <dbReference type="Proteomes" id="UP000029964"/>
    </source>
</evidence>
<dbReference type="GO" id="GO:0032259">
    <property type="term" value="P:methylation"/>
    <property type="evidence" value="ECO:0007669"/>
    <property type="project" value="UniProtKB-KW"/>
</dbReference>
<keyword evidence="6" id="KW-1185">Reference proteome</keyword>
<dbReference type="OrthoDB" id="276151at2759"/>
<evidence type="ECO:0000256" key="1">
    <source>
        <dbReference type="ARBA" id="ARBA00022553"/>
    </source>
</evidence>
<sequence>MPELTPLQKAFAELDPSSHADRWDSLYRDSFHPWDRQGPSLALADLLLQRPDLVPPSQEHDTRGSPLRSETGAVLRRSALIPGCGLGHDALLLASFGYDVWALDVSSKGIELAKENEKQAAQTDVYQSPEGIERGTIHWVVADFFADDWTKGAGAEGSGKFDLIFDYTPARKFLCALPVDMRPRWAQRMASLLAHKGRLVCLEFPSGKPLTEHGPPWGVNPEVYEALLSAPGEPVHYDASGDGSVVSLPSPKPRADSIHRLSLIKPLRTHPAGTAEDGSVRDFISVWSW</sequence>
<dbReference type="AlphaFoldDB" id="A0A086SWQ9"/>
<dbReference type="Gene3D" id="3.40.50.150">
    <property type="entry name" value="Vaccinia Virus protein VP39"/>
    <property type="match status" value="1"/>
</dbReference>
<proteinExistence type="predicted"/>
<keyword evidence="3 5" id="KW-0808">Transferase</keyword>
<dbReference type="PANTHER" id="PTHR32183:SF6">
    <property type="entry name" value="CYSTEINE SULFINATE DESULFINASE_CYSTEINE DESULFURASE AND RELATED ENZYMES"/>
    <property type="match status" value="1"/>
</dbReference>
<evidence type="ECO:0000256" key="2">
    <source>
        <dbReference type="ARBA" id="ARBA00022603"/>
    </source>
</evidence>
<protein>
    <submittedName>
        <fullName evidence="5">Thiol methyltransferase-like protein</fullName>
    </submittedName>
</protein>
<gene>
    <name evidence="5" type="ORF">ACRE_077300</name>
</gene>
<dbReference type="CDD" id="cd02440">
    <property type="entry name" value="AdoMet_MTases"/>
    <property type="match status" value="1"/>
</dbReference>
<dbReference type="STRING" id="857340.A0A086SWQ9"/>
<dbReference type="InterPro" id="IPR029063">
    <property type="entry name" value="SAM-dependent_MTases_sf"/>
</dbReference>
<evidence type="ECO:0000313" key="5">
    <source>
        <dbReference type="EMBL" id="KFH41541.1"/>
    </source>
</evidence>
<keyword evidence="4" id="KW-0949">S-adenosyl-L-methionine</keyword>
<organism evidence="5 6">
    <name type="scientific">Hapsidospora chrysogenum (strain ATCC 11550 / CBS 779.69 / DSM 880 / IAM 14645 / JCM 23072 / IMI 49137)</name>
    <name type="common">Acremonium chrysogenum</name>
    <dbReference type="NCBI Taxonomy" id="857340"/>
    <lineage>
        <taxon>Eukaryota</taxon>
        <taxon>Fungi</taxon>
        <taxon>Dikarya</taxon>
        <taxon>Ascomycota</taxon>
        <taxon>Pezizomycotina</taxon>
        <taxon>Sordariomycetes</taxon>
        <taxon>Hypocreomycetidae</taxon>
        <taxon>Hypocreales</taxon>
        <taxon>Bionectriaceae</taxon>
        <taxon>Hapsidospora</taxon>
    </lineage>
</organism>
<dbReference type="InterPro" id="IPR008854">
    <property type="entry name" value="TPMT"/>
</dbReference>
<dbReference type="EMBL" id="JPKY01000124">
    <property type="protein sequence ID" value="KFH41541.1"/>
    <property type="molecule type" value="Genomic_DNA"/>
</dbReference>
<dbReference type="GO" id="GO:0008757">
    <property type="term" value="F:S-adenosylmethionine-dependent methyltransferase activity"/>
    <property type="evidence" value="ECO:0007669"/>
    <property type="project" value="InterPro"/>
</dbReference>
<reference evidence="6" key="1">
    <citation type="journal article" date="2014" name="Genome Announc.">
        <title>Genome sequence and annotation of Acremonium chrysogenum, producer of the beta-lactam antibiotic cephalosporin C.</title>
        <authorList>
            <person name="Terfehr D."/>
            <person name="Dahlmann T.A."/>
            <person name="Specht T."/>
            <person name="Zadra I."/>
            <person name="Kuernsteiner H."/>
            <person name="Kueck U."/>
        </authorList>
    </citation>
    <scope>NUCLEOTIDE SEQUENCE [LARGE SCALE GENOMIC DNA]</scope>
    <source>
        <strain evidence="6">ATCC 11550 / CBS 779.69 / DSM 880 / IAM 14645 / JCM 23072 / IMI 49137</strain>
    </source>
</reference>
<dbReference type="SUPFAM" id="SSF53335">
    <property type="entry name" value="S-adenosyl-L-methionine-dependent methyltransferases"/>
    <property type="match status" value="1"/>
</dbReference>
<evidence type="ECO:0000256" key="4">
    <source>
        <dbReference type="ARBA" id="ARBA00022691"/>
    </source>
</evidence>
<dbReference type="PANTHER" id="PTHR32183">
    <property type="match status" value="1"/>
</dbReference>
<dbReference type="Proteomes" id="UP000029964">
    <property type="component" value="Unassembled WGS sequence"/>
</dbReference>
<accession>A0A086SWQ9</accession>
<comment type="caution">
    <text evidence="5">The sequence shown here is derived from an EMBL/GenBank/DDBJ whole genome shotgun (WGS) entry which is preliminary data.</text>
</comment>
<keyword evidence="1" id="KW-0597">Phosphoprotein</keyword>
<dbReference type="Pfam" id="PF05724">
    <property type="entry name" value="TPMT"/>
    <property type="match status" value="1"/>
</dbReference>
<evidence type="ECO:0000256" key="3">
    <source>
        <dbReference type="ARBA" id="ARBA00022679"/>
    </source>
</evidence>
<name>A0A086SWQ9_HAPC1</name>
<keyword evidence="2 5" id="KW-0489">Methyltransferase</keyword>
<dbReference type="HOGENOM" id="CLU_056435_7_0_1"/>